<sequence length="72" mass="8592">MKMFCRTDQQCICYLCSVEEHKGYDTVSAAAERTESQRELELSQQQIQQRVQDREKDVKLLQQKQQQQQHFG</sequence>
<dbReference type="STRING" id="52904.ENSSMAP00000024927"/>
<evidence type="ECO:0000256" key="2">
    <source>
        <dbReference type="ARBA" id="ARBA00022833"/>
    </source>
</evidence>
<keyword evidence="1" id="KW-0863">Zinc-finger</keyword>
<name>A0A2U9BHR9_SCOMX</name>
<protein>
    <recommendedName>
        <fullName evidence="3">B box-type domain-containing protein</fullName>
    </recommendedName>
</protein>
<dbReference type="Proteomes" id="UP000246464">
    <property type="component" value="Chromosome 7"/>
</dbReference>
<reference evidence="4 5" key="1">
    <citation type="submission" date="2017-12" db="EMBL/GenBank/DDBJ databases">
        <title>Integrating genomic resources of turbot (Scophthalmus maximus) in depth evaluation of genetic and physical mapping variation across individuals.</title>
        <authorList>
            <person name="Martinez P."/>
        </authorList>
    </citation>
    <scope>NUCLEOTIDE SEQUENCE [LARGE SCALE GENOMIC DNA]</scope>
</reference>
<proteinExistence type="predicted"/>
<evidence type="ECO:0000313" key="4">
    <source>
        <dbReference type="EMBL" id="AWP03553.1"/>
    </source>
</evidence>
<keyword evidence="1" id="KW-0479">Metal-binding</keyword>
<evidence type="ECO:0000259" key="3">
    <source>
        <dbReference type="Pfam" id="PF00643"/>
    </source>
</evidence>
<dbReference type="InterPro" id="IPR000315">
    <property type="entry name" value="Znf_B-box"/>
</dbReference>
<dbReference type="Gene3D" id="3.30.160.60">
    <property type="entry name" value="Classic Zinc Finger"/>
    <property type="match status" value="1"/>
</dbReference>
<organism evidence="4 5">
    <name type="scientific">Scophthalmus maximus</name>
    <name type="common">Turbot</name>
    <name type="synonym">Psetta maxima</name>
    <dbReference type="NCBI Taxonomy" id="52904"/>
    <lineage>
        <taxon>Eukaryota</taxon>
        <taxon>Metazoa</taxon>
        <taxon>Chordata</taxon>
        <taxon>Craniata</taxon>
        <taxon>Vertebrata</taxon>
        <taxon>Euteleostomi</taxon>
        <taxon>Actinopterygii</taxon>
        <taxon>Neopterygii</taxon>
        <taxon>Teleostei</taxon>
        <taxon>Neoteleostei</taxon>
        <taxon>Acanthomorphata</taxon>
        <taxon>Carangaria</taxon>
        <taxon>Pleuronectiformes</taxon>
        <taxon>Pleuronectoidei</taxon>
        <taxon>Scophthalmidae</taxon>
        <taxon>Scophthalmus</taxon>
    </lineage>
</organism>
<feature type="domain" description="B box-type" evidence="3">
    <location>
        <begin position="2"/>
        <end position="26"/>
    </location>
</feature>
<dbReference type="CDD" id="cd19769">
    <property type="entry name" value="Bbox2_TRIM16-like"/>
    <property type="match status" value="1"/>
</dbReference>
<evidence type="ECO:0000313" key="5">
    <source>
        <dbReference type="Proteomes" id="UP000246464"/>
    </source>
</evidence>
<dbReference type="EMBL" id="CP026249">
    <property type="protein sequence ID" value="AWP03553.1"/>
    <property type="molecule type" value="Genomic_DNA"/>
</dbReference>
<gene>
    <name evidence="4" type="ORF">SMAX5B_003198</name>
</gene>
<feature type="non-terminal residue" evidence="4">
    <location>
        <position position="72"/>
    </location>
</feature>
<dbReference type="Pfam" id="PF00643">
    <property type="entry name" value="zf-B_box"/>
    <property type="match status" value="1"/>
</dbReference>
<dbReference type="GO" id="GO:0008270">
    <property type="term" value="F:zinc ion binding"/>
    <property type="evidence" value="ECO:0007669"/>
    <property type="project" value="UniProtKB-KW"/>
</dbReference>
<keyword evidence="2" id="KW-0862">Zinc</keyword>
<accession>A0A2U9BHR9</accession>
<dbReference type="AlphaFoldDB" id="A0A2U9BHR9"/>
<evidence type="ECO:0000256" key="1">
    <source>
        <dbReference type="ARBA" id="ARBA00022771"/>
    </source>
</evidence>
<keyword evidence="5" id="KW-1185">Reference proteome</keyword>
<dbReference type="SUPFAM" id="SSF57845">
    <property type="entry name" value="B-box zinc-binding domain"/>
    <property type="match status" value="1"/>
</dbReference>